<feature type="region of interest" description="Disordered" evidence="8">
    <location>
        <begin position="1"/>
        <end position="20"/>
    </location>
</feature>
<reference evidence="11 12" key="1">
    <citation type="submission" date="2017-08" db="EMBL/GenBank/DDBJ databases">
        <title>Infants hospitalized years apart are colonized by the same room-sourced microbial strains.</title>
        <authorList>
            <person name="Brooks B."/>
            <person name="Olm M.R."/>
            <person name="Firek B.A."/>
            <person name="Baker R."/>
            <person name="Thomas B.C."/>
            <person name="Morowitz M.J."/>
            <person name="Banfield J.F."/>
        </authorList>
    </citation>
    <scope>NUCLEOTIDE SEQUENCE [LARGE SCALE GENOMIC DNA]</scope>
    <source>
        <strain evidence="11">S2_003_000_R2_14</strain>
    </source>
</reference>
<dbReference type="Gene3D" id="1.20.81.30">
    <property type="entry name" value="Type II secretion system (T2SS), domain F"/>
    <property type="match status" value="2"/>
</dbReference>
<dbReference type="AlphaFoldDB" id="A0A2W5T780"/>
<accession>A0A2W5T780</accession>
<dbReference type="Pfam" id="PF00482">
    <property type="entry name" value="T2SSF"/>
    <property type="match status" value="2"/>
</dbReference>
<evidence type="ECO:0000256" key="1">
    <source>
        <dbReference type="ARBA" id="ARBA00004429"/>
    </source>
</evidence>
<dbReference type="PRINTS" id="PR00812">
    <property type="entry name" value="BCTERIALGSPF"/>
</dbReference>
<evidence type="ECO:0000256" key="8">
    <source>
        <dbReference type="SAM" id="MobiDB-lite"/>
    </source>
</evidence>
<comment type="similarity">
    <text evidence="2">Belongs to the GSP F family.</text>
</comment>
<dbReference type="FunFam" id="1.20.81.30:FF:000001">
    <property type="entry name" value="Type II secretion system protein F"/>
    <property type="match status" value="2"/>
</dbReference>
<evidence type="ECO:0000256" key="6">
    <source>
        <dbReference type="ARBA" id="ARBA00022989"/>
    </source>
</evidence>
<keyword evidence="3" id="KW-1003">Cell membrane</keyword>
<feature type="transmembrane region" description="Helical" evidence="9">
    <location>
        <begin position="240"/>
        <end position="259"/>
    </location>
</feature>
<comment type="subcellular location">
    <subcellularLocation>
        <location evidence="1">Cell inner membrane</location>
        <topology evidence="1">Multi-pass membrane protein</topology>
    </subcellularLocation>
</comment>
<dbReference type="PANTHER" id="PTHR30012">
    <property type="entry name" value="GENERAL SECRETION PATHWAY PROTEIN"/>
    <property type="match status" value="1"/>
</dbReference>
<feature type="domain" description="Type II secretion system protein GspF" evidence="10">
    <location>
        <begin position="290"/>
        <end position="412"/>
    </location>
</feature>
<evidence type="ECO:0000256" key="7">
    <source>
        <dbReference type="ARBA" id="ARBA00023136"/>
    </source>
</evidence>
<name>A0A2W5T780_9BACT</name>
<dbReference type="InterPro" id="IPR003004">
    <property type="entry name" value="GspF/PilC"/>
</dbReference>
<evidence type="ECO:0000313" key="12">
    <source>
        <dbReference type="Proteomes" id="UP000249061"/>
    </source>
</evidence>
<feature type="compositionally biased region" description="Low complexity" evidence="8">
    <location>
        <begin position="1"/>
        <end position="13"/>
    </location>
</feature>
<dbReference type="GO" id="GO:0005886">
    <property type="term" value="C:plasma membrane"/>
    <property type="evidence" value="ECO:0007669"/>
    <property type="project" value="UniProtKB-SubCell"/>
</dbReference>
<evidence type="ECO:0000313" key="11">
    <source>
        <dbReference type="EMBL" id="PZR11399.1"/>
    </source>
</evidence>
<evidence type="ECO:0000256" key="5">
    <source>
        <dbReference type="ARBA" id="ARBA00022692"/>
    </source>
</evidence>
<protein>
    <submittedName>
        <fullName evidence="11">Pilus assembly protein PilC</fullName>
    </submittedName>
</protein>
<evidence type="ECO:0000259" key="10">
    <source>
        <dbReference type="Pfam" id="PF00482"/>
    </source>
</evidence>
<dbReference type="Proteomes" id="UP000249061">
    <property type="component" value="Unassembled WGS sequence"/>
</dbReference>
<dbReference type="InterPro" id="IPR018076">
    <property type="entry name" value="T2SS_GspF_dom"/>
</dbReference>
<feature type="transmembrane region" description="Helical" evidence="9">
    <location>
        <begin position="186"/>
        <end position="206"/>
    </location>
</feature>
<comment type="caution">
    <text evidence="11">The sequence shown here is derived from an EMBL/GenBank/DDBJ whole genome shotgun (WGS) entry which is preliminary data.</text>
</comment>
<evidence type="ECO:0000256" key="4">
    <source>
        <dbReference type="ARBA" id="ARBA00022519"/>
    </source>
</evidence>
<keyword evidence="4" id="KW-0997">Cell inner membrane</keyword>
<evidence type="ECO:0000256" key="3">
    <source>
        <dbReference type="ARBA" id="ARBA00022475"/>
    </source>
</evidence>
<feature type="transmembrane region" description="Helical" evidence="9">
    <location>
        <begin position="396"/>
        <end position="420"/>
    </location>
</feature>
<gene>
    <name evidence="11" type="ORF">DI536_17375</name>
</gene>
<sequence length="421" mass="45223">MAQQAATVKQTAARPAAKKSSTPIYLWEAKTKQGEVKKGEMEAGDQKAVESRLLSLGLTPTKVRKKSILDANLSLPGSVSGKDILIFTRQFATMIDAGLPLVQCLDILGSQTENPAFRKVIFAIKNRVEGGSTFSDALKDHPKVFDELFVQLCAAGEVGGILDTILNRLAVYREKSEKLKRKVKGALTYPIAVISIGIVVTAVLLIKVTPVFEKMFSDFGSALPGPTQVVVDLSNWLQAYIIHLLIGIAATVFACMAFYRNPRGREIFDKAILHAPIFGDLIRKVAVARFTRTLGTMISSGVPILDALDVTAKTAGNRTIEKGIQYVRSKISEGKNIAGPLADTKVFPSMVVQMIGVGEATGAMDQMLGKIADFYDDEVDAGVAGLTALIEPIMMVFLGGVVGGFLIAMYLPIFSIAGAIK</sequence>
<dbReference type="GO" id="GO:0015628">
    <property type="term" value="P:protein secretion by the type II secretion system"/>
    <property type="evidence" value="ECO:0007669"/>
    <property type="project" value="TreeGrafter"/>
</dbReference>
<evidence type="ECO:0000256" key="9">
    <source>
        <dbReference type="SAM" id="Phobius"/>
    </source>
</evidence>
<dbReference type="InterPro" id="IPR042094">
    <property type="entry name" value="T2SS_GspF_sf"/>
</dbReference>
<evidence type="ECO:0000256" key="2">
    <source>
        <dbReference type="ARBA" id="ARBA00005745"/>
    </source>
</evidence>
<proteinExistence type="inferred from homology"/>
<keyword evidence="5 9" id="KW-0812">Transmembrane</keyword>
<dbReference type="EMBL" id="QFQP01000014">
    <property type="protein sequence ID" value="PZR11399.1"/>
    <property type="molecule type" value="Genomic_DNA"/>
</dbReference>
<dbReference type="PANTHER" id="PTHR30012:SF7">
    <property type="entry name" value="PROTEIN TRANSPORT PROTEIN HOFC HOMOLOG"/>
    <property type="match status" value="1"/>
</dbReference>
<keyword evidence="7 9" id="KW-0472">Membrane</keyword>
<keyword evidence="6 9" id="KW-1133">Transmembrane helix</keyword>
<organism evidence="11 12">
    <name type="scientific">Archangium gephyra</name>
    <dbReference type="NCBI Taxonomy" id="48"/>
    <lineage>
        <taxon>Bacteria</taxon>
        <taxon>Pseudomonadati</taxon>
        <taxon>Myxococcota</taxon>
        <taxon>Myxococcia</taxon>
        <taxon>Myxococcales</taxon>
        <taxon>Cystobacterineae</taxon>
        <taxon>Archangiaceae</taxon>
        <taxon>Archangium</taxon>
    </lineage>
</organism>
<feature type="domain" description="Type II secretion system protein GspF" evidence="10">
    <location>
        <begin position="87"/>
        <end position="210"/>
    </location>
</feature>